<proteinExistence type="predicted"/>
<evidence type="ECO:0000313" key="3">
    <source>
        <dbReference type="Proteomes" id="UP000028582"/>
    </source>
</evidence>
<accession>A0A080Z4Q8</accession>
<feature type="compositionally biased region" description="Low complexity" evidence="1">
    <location>
        <begin position="192"/>
        <end position="203"/>
    </location>
</feature>
<gene>
    <name evidence="2" type="ORF">F444_20391</name>
</gene>
<dbReference type="EMBL" id="ANJA01003747">
    <property type="protein sequence ID" value="ETO61619.1"/>
    <property type="molecule type" value="Genomic_DNA"/>
</dbReference>
<reference evidence="2 3" key="1">
    <citation type="submission" date="2013-11" db="EMBL/GenBank/DDBJ databases">
        <title>The Genome Sequence of Phytophthora parasitica P1976.</title>
        <authorList>
            <consortium name="The Broad Institute Genomics Platform"/>
            <person name="Russ C."/>
            <person name="Tyler B."/>
            <person name="Panabieres F."/>
            <person name="Shan W."/>
            <person name="Tripathy S."/>
            <person name="Grunwald N."/>
            <person name="Machado M."/>
            <person name="Johnson C.S."/>
            <person name="Walker B."/>
            <person name="Young S."/>
            <person name="Zeng Q."/>
            <person name="Gargeya S."/>
            <person name="Fitzgerald M."/>
            <person name="Haas B."/>
            <person name="Abouelleil A."/>
            <person name="Allen A.W."/>
            <person name="Alvarado L."/>
            <person name="Arachchi H.M."/>
            <person name="Berlin A.M."/>
            <person name="Chapman S.B."/>
            <person name="Gainer-Dewar J."/>
            <person name="Goldberg J."/>
            <person name="Griggs A."/>
            <person name="Gujja S."/>
            <person name="Hansen M."/>
            <person name="Howarth C."/>
            <person name="Imamovic A."/>
            <person name="Ireland A."/>
            <person name="Larimer J."/>
            <person name="McCowan C."/>
            <person name="Murphy C."/>
            <person name="Pearson M."/>
            <person name="Poon T.W."/>
            <person name="Priest M."/>
            <person name="Roberts A."/>
            <person name="Saif S."/>
            <person name="Shea T."/>
            <person name="Sisk P."/>
            <person name="Sykes S."/>
            <person name="Wortman J."/>
            <person name="Nusbaum C."/>
            <person name="Birren B."/>
        </authorList>
    </citation>
    <scope>NUCLEOTIDE SEQUENCE [LARGE SCALE GENOMIC DNA]</scope>
    <source>
        <strain evidence="2 3">P1976</strain>
    </source>
</reference>
<dbReference type="Proteomes" id="UP000028582">
    <property type="component" value="Unassembled WGS sequence"/>
</dbReference>
<feature type="region of interest" description="Disordered" evidence="1">
    <location>
        <begin position="153"/>
        <end position="203"/>
    </location>
</feature>
<evidence type="ECO:0000256" key="1">
    <source>
        <dbReference type="SAM" id="MobiDB-lite"/>
    </source>
</evidence>
<sequence length="322" mass="36372">MEEVFGDAEFGAFPGESFRFSVKRVEGVGYIRLEHKASKRCWTCEMTDVGAHALEGATLPPNTVLQYVATSLRDSTKQGIHLTRGEGDTVLQLEVLVKSDVANMTWAPIYVFPLTLEPQKAMSPTEQIKMLTTQVQELQQEVKTLKEQMKSVLAPAKNQQSPVQVATLPSPGFTIRRRPKDPPTQVPPVRGNANTPPTPSNANHTLEKIAEFKYREKKDSPGTLMRRHRRHICKVCSALRDHRRTFQTSHYCVACTERRGGLMVFLCNKVRPHDEGEYQNATCNQIWHTMWGNGERMPKTGVSSIRMRKKLKTSEQSKTALL</sequence>
<comment type="caution">
    <text evidence="2">The sequence shown here is derived from an EMBL/GenBank/DDBJ whole genome shotgun (WGS) entry which is preliminary data.</text>
</comment>
<evidence type="ECO:0000313" key="2">
    <source>
        <dbReference type="EMBL" id="ETO61619.1"/>
    </source>
</evidence>
<organism evidence="2 3">
    <name type="scientific">Phytophthora nicotianae P1976</name>
    <dbReference type="NCBI Taxonomy" id="1317066"/>
    <lineage>
        <taxon>Eukaryota</taxon>
        <taxon>Sar</taxon>
        <taxon>Stramenopiles</taxon>
        <taxon>Oomycota</taxon>
        <taxon>Peronosporomycetes</taxon>
        <taxon>Peronosporales</taxon>
        <taxon>Peronosporaceae</taxon>
        <taxon>Phytophthora</taxon>
    </lineage>
</organism>
<protein>
    <submittedName>
        <fullName evidence="2">Uncharacterized protein</fullName>
    </submittedName>
</protein>
<dbReference type="AlphaFoldDB" id="A0A080Z4Q8"/>
<name>A0A080Z4Q8_PHYNI</name>
<dbReference type="OrthoDB" id="126522at2759"/>